<name>A0A1L9R816_ASPWE</name>
<dbReference type="EMBL" id="KV878216">
    <property type="protein sequence ID" value="OJJ31017.1"/>
    <property type="molecule type" value="Genomic_DNA"/>
</dbReference>
<reference evidence="2" key="1">
    <citation type="journal article" date="2017" name="Genome Biol.">
        <title>Comparative genomics reveals high biological diversity and specific adaptations in the industrially and medically important fungal genus Aspergillus.</title>
        <authorList>
            <person name="de Vries R.P."/>
            <person name="Riley R."/>
            <person name="Wiebenga A."/>
            <person name="Aguilar-Osorio G."/>
            <person name="Amillis S."/>
            <person name="Uchima C.A."/>
            <person name="Anderluh G."/>
            <person name="Asadollahi M."/>
            <person name="Askin M."/>
            <person name="Barry K."/>
            <person name="Battaglia E."/>
            <person name="Bayram O."/>
            <person name="Benocci T."/>
            <person name="Braus-Stromeyer S.A."/>
            <person name="Caldana C."/>
            <person name="Canovas D."/>
            <person name="Cerqueira G.C."/>
            <person name="Chen F."/>
            <person name="Chen W."/>
            <person name="Choi C."/>
            <person name="Clum A."/>
            <person name="Dos Santos R.A."/>
            <person name="Damasio A.R."/>
            <person name="Diallinas G."/>
            <person name="Emri T."/>
            <person name="Fekete E."/>
            <person name="Flipphi M."/>
            <person name="Freyberg S."/>
            <person name="Gallo A."/>
            <person name="Gournas C."/>
            <person name="Habgood R."/>
            <person name="Hainaut M."/>
            <person name="Harispe M.L."/>
            <person name="Henrissat B."/>
            <person name="Hilden K.S."/>
            <person name="Hope R."/>
            <person name="Hossain A."/>
            <person name="Karabika E."/>
            <person name="Karaffa L."/>
            <person name="Karanyi Z."/>
            <person name="Krasevec N."/>
            <person name="Kuo A."/>
            <person name="Kusch H."/>
            <person name="LaButti K."/>
            <person name="Lagendijk E.L."/>
            <person name="Lapidus A."/>
            <person name="Levasseur A."/>
            <person name="Lindquist E."/>
            <person name="Lipzen A."/>
            <person name="Logrieco A.F."/>
            <person name="MacCabe A."/>
            <person name="Maekelae M.R."/>
            <person name="Malavazi I."/>
            <person name="Melin P."/>
            <person name="Meyer V."/>
            <person name="Mielnichuk N."/>
            <person name="Miskei M."/>
            <person name="Molnar A.P."/>
            <person name="Mule G."/>
            <person name="Ngan C.Y."/>
            <person name="Orejas M."/>
            <person name="Orosz E."/>
            <person name="Ouedraogo J.P."/>
            <person name="Overkamp K.M."/>
            <person name="Park H.-S."/>
            <person name="Perrone G."/>
            <person name="Piumi F."/>
            <person name="Punt P.J."/>
            <person name="Ram A.F."/>
            <person name="Ramon A."/>
            <person name="Rauscher S."/>
            <person name="Record E."/>
            <person name="Riano-Pachon D.M."/>
            <person name="Robert V."/>
            <person name="Roehrig J."/>
            <person name="Ruller R."/>
            <person name="Salamov A."/>
            <person name="Salih N.S."/>
            <person name="Samson R.A."/>
            <person name="Sandor E."/>
            <person name="Sanguinetti M."/>
            <person name="Schuetze T."/>
            <person name="Sepcic K."/>
            <person name="Shelest E."/>
            <person name="Sherlock G."/>
            <person name="Sophianopoulou V."/>
            <person name="Squina F.M."/>
            <person name="Sun H."/>
            <person name="Susca A."/>
            <person name="Todd R.B."/>
            <person name="Tsang A."/>
            <person name="Unkles S.E."/>
            <person name="van de Wiele N."/>
            <person name="van Rossen-Uffink D."/>
            <person name="Oliveira J.V."/>
            <person name="Vesth T.C."/>
            <person name="Visser J."/>
            <person name="Yu J.-H."/>
            <person name="Zhou M."/>
            <person name="Andersen M.R."/>
            <person name="Archer D.B."/>
            <person name="Baker S.E."/>
            <person name="Benoit I."/>
            <person name="Brakhage A.A."/>
            <person name="Braus G.H."/>
            <person name="Fischer R."/>
            <person name="Frisvad J.C."/>
            <person name="Goldman G.H."/>
            <person name="Houbraken J."/>
            <person name="Oakley B."/>
            <person name="Pocsi I."/>
            <person name="Scazzocchio C."/>
            <person name="Seiboth B."/>
            <person name="vanKuyk P.A."/>
            <person name="Wortman J."/>
            <person name="Dyer P.S."/>
            <person name="Grigoriev I.V."/>
        </authorList>
    </citation>
    <scope>NUCLEOTIDE SEQUENCE [LARGE SCALE GENOMIC DNA]</scope>
    <source>
        <strain evidence="2">DTO 134E9</strain>
    </source>
</reference>
<dbReference type="STRING" id="1073089.A0A1L9R816"/>
<proteinExistence type="predicted"/>
<evidence type="ECO:0000313" key="2">
    <source>
        <dbReference type="Proteomes" id="UP000184383"/>
    </source>
</evidence>
<gene>
    <name evidence="1" type="ORF">ASPWEDRAFT_186958</name>
</gene>
<protein>
    <submittedName>
        <fullName evidence="1">Uncharacterized protein</fullName>
    </submittedName>
</protein>
<dbReference type="VEuPathDB" id="FungiDB:ASPWEDRAFT_186958"/>
<sequence length="221" mass="25799">MFTTRQPYIFDKENLVLPLHLRAIIPRKAYDAFSHACQAASEAFRALKIVESRHAYRFRAMCSRANSTHYEKHVESIRCLLDWTQNDGVYNPTLAPSPKISADVLHFHVDQRTYDAYVVEYAYMLESFISVPYRNWLKAKVTLERTISSSGMSEMDQCQWRRWWNSAFLAEMAKWESRVEGLVVPSWEEIIDEVYQAILERVDSAKPLVDSFYVNSGISRI</sequence>
<dbReference type="GeneID" id="63748012"/>
<dbReference type="Proteomes" id="UP000184383">
    <property type="component" value="Unassembled WGS sequence"/>
</dbReference>
<dbReference type="AlphaFoldDB" id="A0A1L9R816"/>
<organism evidence="1 2">
    <name type="scientific">Aspergillus wentii DTO 134E9</name>
    <dbReference type="NCBI Taxonomy" id="1073089"/>
    <lineage>
        <taxon>Eukaryota</taxon>
        <taxon>Fungi</taxon>
        <taxon>Dikarya</taxon>
        <taxon>Ascomycota</taxon>
        <taxon>Pezizomycotina</taxon>
        <taxon>Eurotiomycetes</taxon>
        <taxon>Eurotiomycetidae</taxon>
        <taxon>Eurotiales</taxon>
        <taxon>Aspergillaceae</taxon>
        <taxon>Aspergillus</taxon>
        <taxon>Aspergillus subgen. Cremei</taxon>
    </lineage>
</organism>
<keyword evidence="2" id="KW-1185">Reference proteome</keyword>
<dbReference type="RefSeq" id="XP_040684694.1">
    <property type="nucleotide sequence ID" value="XM_040832164.1"/>
</dbReference>
<evidence type="ECO:0000313" key="1">
    <source>
        <dbReference type="EMBL" id="OJJ31017.1"/>
    </source>
</evidence>
<dbReference type="OrthoDB" id="4192850at2759"/>
<accession>A0A1L9R816</accession>